<dbReference type="InterPro" id="IPR011330">
    <property type="entry name" value="Glyco_hydro/deAcase_b/a-brl"/>
</dbReference>
<sequence>MLKKKLLITFSISLFLGAFYSCNQIVGSTTTANAVETPDQKPEIEEPVQQDTLYLMDKLDSLNRNLIVFPAVDSLNKIEPKQAKRNLRDSIYRELNKKDKHIYLTFDDGPLIGSRAIDSIATAKDTKLSAFLVAKHANMSKRLKNDFERYSKNPLVECYNHSYTHANNRFHAFYSNPELAVADFERCEEALGLKQKIVRMPGRNIWLFDDVRRVDLTSGSQTADLLGANGYRIYGWDVEWKIHGLSGNPVQSVNEIYTRIRTMLGNKSTLKPNNIVLLMHDDMFQNKKGQQLLSGLIDSLKQHKDYHFEFISTYPHKY</sequence>
<evidence type="ECO:0000313" key="3">
    <source>
        <dbReference type="EMBL" id="MDM1049905.1"/>
    </source>
</evidence>
<feature type="signal peptide" evidence="1">
    <location>
        <begin position="1"/>
        <end position="20"/>
    </location>
</feature>
<feature type="domain" description="NodB homology" evidence="2">
    <location>
        <begin position="100"/>
        <end position="309"/>
    </location>
</feature>
<feature type="chain" id="PRO_5047020633" evidence="1">
    <location>
        <begin position="21"/>
        <end position="318"/>
    </location>
</feature>
<evidence type="ECO:0000313" key="4">
    <source>
        <dbReference type="Proteomes" id="UP001170954"/>
    </source>
</evidence>
<proteinExistence type="predicted"/>
<dbReference type="PROSITE" id="PS51677">
    <property type="entry name" value="NODB"/>
    <property type="match status" value="1"/>
</dbReference>
<dbReference type="Proteomes" id="UP001170954">
    <property type="component" value="Unassembled WGS sequence"/>
</dbReference>
<comment type="caution">
    <text evidence="3">The sequence shown here is derived from an EMBL/GenBank/DDBJ whole genome shotgun (WGS) entry which is preliminary data.</text>
</comment>
<name>A0ABT7NRQ9_9SPHI</name>
<reference evidence="3" key="2">
    <citation type="journal article" date="2022" name="Sci. Total Environ.">
        <title>Prevalence, transmission, and molecular epidemiology of tet(X)-positive bacteria among humans, animals, and environmental niches in China: An epidemiological, and genomic-based study.</title>
        <authorList>
            <person name="Dong N."/>
            <person name="Zeng Y."/>
            <person name="Cai C."/>
            <person name="Sun C."/>
            <person name="Lu J."/>
            <person name="Liu C."/>
            <person name="Zhou H."/>
            <person name="Sun Q."/>
            <person name="Shu L."/>
            <person name="Wang H."/>
            <person name="Wang Y."/>
            <person name="Wang S."/>
            <person name="Wu C."/>
            <person name="Chan E.W."/>
            <person name="Chen G."/>
            <person name="Shen Z."/>
            <person name="Chen S."/>
            <person name="Zhang R."/>
        </authorList>
    </citation>
    <scope>NUCLEOTIDE SEQUENCE</scope>
    <source>
        <strain evidence="3">R1692</strain>
    </source>
</reference>
<organism evidence="3 4">
    <name type="scientific">Sphingobacterium hotanense</name>
    <dbReference type="NCBI Taxonomy" id="649196"/>
    <lineage>
        <taxon>Bacteria</taxon>
        <taxon>Pseudomonadati</taxon>
        <taxon>Bacteroidota</taxon>
        <taxon>Sphingobacteriia</taxon>
        <taxon>Sphingobacteriales</taxon>
        <taxon>Sphingobacteriaceae</taxon>
        <taxon>Sphingobacterium</taxon>
    </lineage>
</organism>
<keyword evidence="4" id="KW-1185">Reference proteome</keyword>
<dbReference type="Gene3D" id="3.20.20.370">
    <property type="entry name" value="Glycoside hydrolase/deacetylase"/>
    <property type="match status" value="1"/>
</dbReference>
<keyword evidence="1" id="KW-0732">Signal</keyword>
<evidence type="ECO:0000259" key="2">
    <source>
        <dbReference type="PROSITE" id="PS51677"/>
    </source>
</evidence>
<dbReference type="PROSITE" id="PS51257">
    <property type="entry name" value="PROKAR_LIPOPROTEIN"/>
    <property type="match status" value="1"/>
</dbReference>
<dbReference type="Pfam" id="PF01522">
    <property type="entry name" value="Polysacc_deac_1"/>
    <property type="match status" value="1"/>
</dbReference>
<dbReference type="RefSeq" id="WP_149526185.1">
    <property type="nucleotide sequence ID" value="NZ_CP030848.1"/>
</dbReference>
<protein>
    <submittedName>
        <fullName evidence="3">Polysaccharide deacetylase family protein</fullName>
    </submittedName>
</protein>
<evidence type="ECO:0000256" key="1">
    <source>
        <dbReference type="SAM" id="SignalP"/>
    </source>
</evidence>
<dbReference type="InterPro" id="IPR002509">
    <property type="entry name" value="NODB_dom"/>
</dbReference>
<accession>A0ABT7NRQ9</accession>
<gene>
    <name evidence="3" type="ORF">HX018_16825</name>
</gene>
<dbReference type="EMBL" id="JACAGK010000061">
    <property type="protein sequence ID" value="MDM1049905.1"/>
    <property type="molecule type" value="Genomic_DNA"/>
</dbReference>
<reference evidence="3" key="1">
    <citation type="submission" date="2020-06" db="EMBL/GenBank/DDBJ databases">
        <authorList>
            <person name="Dong N."/>
        </authorList>
    </citation>
    <scope>NUCLEOTIDE SEQUENCE</scope>
    <source>
        <strain evidence="3">R1692</strain>
    </source>
</reference>
<dbReference type="SUPFAM" id="SSF88713">
    <property type="entry name" value="Glycoside hydrolase/deacetylase"/>
    <property type="match status" value="1"/>
</dbReference>